<dbReference type="AlphaFoldDB" id="A0AAW2MPD5"/>
<dbReference type="PROSITE" id="PS50985">
    <property type="entry name" value="GRAS"/>
    <property type="match status" value="1"/>
</dbReference>
<keyword evidence="5 7" id="KW-0804">Transcription</keyword>
<reference evidence="10" key="1">
    <citation type="submission" date="2020-06" db="EMBL/GenBank/DDBJ databases">
        <authorList>
            <person name="Li T."/>
            <person name="Hu X."/>
            <person name="Zhang T."/>
            <person name="Song X."/>
            <person name="Zhang H."/>
            <person name="Dai N."/>
            <person name="Sheng W."/>
            <person name="Hou X."/>
            <person name="Wei L."/>
        </authorList>
    </citation>
    <scope>NUCLEOTIDE SEQUENCE</scope>
    <source>
        <strain evidence="10">KEN8</strain>
        <tissue evidence="10">Leaf</tissue>
    </source>
</reference>
<keyword evidence="3 7" id="KW-0939">Gibberellin signaling pathway</keyword>
<comment type="subcellular location">
    <subcellularLocation>
        <location evidence="7">Nucleus</location>
    </subcellularLocation>
</comment>
<keyword evidence="8" id="KW-0812">Transmembrane</keyword>
<evidence type="ECO:0000256" key="6">
    <source>
        <dbReference type="PROSITE-ProRule" id="PRU01191"/>
    </source>
</evidence>
<comment type="caution">
    <text evidence="10">The sequence shown here is derived from an EMBL/GenBank/DDBJ whole genome shotgun (WGS) entry which is preliminary data.</text>
</comment>
<feature type="transmembrane region" description="Helical" evidence="8">
    <location>
        <begin position="75"/>
        <end position="93"/>
    </location>
</feature>
<name>A0AAW2MPD5_9LAMI</name>
<dbReference type="Pfam" id="PF03514">
    <property type="entry name" value="GRAS"/>
    <property type="match status" value="1"/>
</dbReference>
<dbReference type="GO" id="GO:0005634">
    <property type="term" value="C:nucleus"/>
    <property type="evidence" value="ECO:0007669"/>
    <property type="project" value="UniProtKB-SubCell"/>
</dbReference>
<dbReference type="GO" id="GO:0009740">
    <property type="term" value="P:gibberellic acid mediated signaling pathway"/>
    <property type="evidence" value="ECO:0007669"/>
    <property type="project" value="UniProtKB-UniRule"/>
</dbReference>
<keyword evidence="8" id="KW-0472">Membrane</keyword>
<evidence type="ECO:0000256" key="3">
    <source>
        <dbReference type="ARBA" id="ARBA00022941"/>
    </source>
</evidence>
<dbReference type="Pfam" id="PF12041">
    <property type="entry name" value="DELLA"/>
    <property type="match status" value="1"/>
</dbReference>
<accession>A0AAW2MPD5</accession>
<dbReference type="PANTHER" id="PTHR31636">
    <property type="entry name" value="OSJNBA0084A10.13 PROTEIN-RELATED"/>
    <property type="match status" value="1"/>
</dbReference>
<keyword evidence="2" id="KW-0832">Ubl conjugation</keyword>
<keyword evidence="7" id="KW-0539">Nucleus</keyword>
<evidence type="ECO:0000256" key="8">
    <source>
        <dbReference type="SAM" id="Phobius"/>
    </source>
</evidence>
<reference evidence="10" key="2">
    <citation type="journal article" date="2024" name="Plant">
        <title>Genomic evolution and insights into agronomic trait innovations of Sesamum species.</title>
        <authorList>
            <person name="Miao H."/>
            <person name="Wang L."/>
            <person name="Qu L."/>
            <person name="Liu H."/>
            <person name="Sun Y."/>
            <person name="Le M."/>
            <person name="Wang Q."/>
            <person name="Wei S."/>
            <person name="Zheng Y."/>
            <person name="Lin W."/>
            <person name="Duan Y."/>
            <person name="Cao H."/>
            <person name="Xiong S."/>
            <person name="Wang X."/>
            <person name="Wei L."/>
            <person name="Li C."/>
            <person name="Ma Q."/>
            <person name="Ju M."/>
            <person name="Zhao R."/>
            <person name="Li G."/>
            <person name="Mu C."/>
            <person name="Tian Q."/>
            <person name="Mei H."/>
            <person name="Zhang T."/>
            <person name="Gao T."/>
            <person name="Zhang H."/>
        </authorList>
    </citation>
    <scope>NUCLEOTIDE SEQUENCE</scope>
    <source>
        <strain evidence="10">KEN8</strain>
    </source>
</reference>
<dbReference type="InterPro" id="IPR021914">
    <property type="entry name" value="TF_DELLA_N"/>
</dbReference>
<evidence type="ECO:0000256" key="1">
    <source>
        <dbReference type="ARBA" id="ARBA00010273"/>
    </source>
</evidence>
<comment type="function">
    <text evidence="7">Transcriptional regulator that acts as a repressor of the gibberellin (GA) signaling pathway. Probably acts by participating in large multiprotein complexes that repress transcription of GA-inducible genes.</text>
</comment>
<dbReference type="SMART" id="SM01129">
    <property type="entry name" value="DELLA"/>
    <property type="match status" value="1"/>
</dbReference>
<dbReference type="InterPro" id="IPR038088">
    <property type="entry name" value="DELLA_N_sf"/>
</dbReference>
<evidence type="ECO:0000256" key="7">
    <source>
        <dbReference type="RuleBase" id="RU367159"/>
    </source>
</evidence>
<proteinExistence type="inferred from homology"/>
<comment type="domain">
    <text evidence="7">The DELLA motif is required for its GA-induced degradation.</text>
</comment>
<evidence type="ECO:0000256" key="5">
    <source>
        <dbReference type="ARBA" id="ARBA00023163"/>
    </source>
</evidence>
<dbReference type="EMBL" id="JACGWM010000013">
    <property type="protein sequence ID" value="KAL0332823.1"/>
    <property type="molecule type" value="Genomic_DNA"/>
</dbReference>
<gene>
    <name evidence="10" type="ORF">Scaly_2183800</name>
</gene>
<dbReference type="InterPro" id="IPR005202">
    <property type="entry name" value="TF_GRAS"/>
</dbReference>
<keyword evidence="8" id="KW-1133">Transmembrane helix</keyword>
<comment type="similarity">
    <text evidence="1 7">Belongs to the GRAS family. DELLA subfamily.</text>
</comment>
<dbReference type="Gene3D" id="1.10.10.1290">
    <property type="entry name" value="Transcriptional regulator DELLA, N-terminal domain"/>
    <property type="match status" value="1"/>
</dbReference>
<feature type="domain" description="Transcriptional factor DELLA N-terminal" evidence="9">
    <location>
        <begin position="38"/>
        <end position="79"/>
    </location>
</feature>
<organism evidence="10">
    <name type="scientific">Sesamum calycinum</name>
    <dbReference type="NCBI Taxonomy" id="2727403"/>
    <lineage>
        <taxon>Eukaryota</taxon>
        <taxon>Viridiplantae</taxon>
        <taxon>Streptophyta</taxon>
        <taxon>Embryophyta</taxon>
        <taxon>Tracheophyta</taxon>
        <taxon>Spermatophyta</taxon>
        <taxon>Magnoliopsida</taxon>
        <taxon>eudicotyledons</taxon>
        <taxon>Gunneridae</taxon>
        <taxon>Pentapetalae</taxon>
        <taxon>asterids</taxon>
        <taxon>lamiids</taxon>
        <taxon>Lamiales</taxon>
        <taxon>Pedaliaceae</taxon>
        <taxon>Sesamum</taxon>
    </lineage>
</organism>
<evidence type="ECO:0000256" key="2">
    <source>
        <dbReference type="ARBA" id="ARBA00022843"/>
    </source>
</evidence>
<feature type="short sequence motif" description="VHIID" evidence="6">
    <location>
        <begin position="279"/>
        <end position="283"/>
    </location>
</feature>
<evidence type="ECO:0000259" key="9">
    <source>
        <dbReference type="Pfam" id="PF12041"/>
    </source>
</evidence>
<evidence type="ECO:0000313" key="10">
    <source>
        <dbReference type="EMBL" id="KAL0332823.1"/>
    </source>
</evidence>
<comment type="caution">
    <text evidence="6">Lacks conserved residue(s) required for the propagation of feature annotation.</text>
</comment>
<keyword evidence="4 7" id="KW-0805">Transcription regulation</keyword>
<sequence length="330" mass="35892">MKRDRDRGKAEAAVSGGTTSVGKAKMLVEQQQPDAGMDELFAVLGYKVKSSDMADVAEKLEQLEMAMGTTMEDGVSVLSLILFITTTRLIFLGESSCSRPGPQDGGKIIYDDDLRAIPGGAIFSNNLKDVVDDSESGNKRMRASTGSEFLENGSPMAMAAEAARPVVLVDSQETGVRLVHTLMACAEAVQQENMKLADALVKHVGLLAVSQVGAMRKVATYFAEALARKIYKIYPQDSLESSYSDVLQMHFYETAPYLKFAHFTANQAILEAFAGATRVHVIDFSLKQGMQWPALMQALCGPEGRRRLGLLGLGRRSPTTPTLCRRWDGN</sequence>
<protein>
    <recommendedName>
        <fullName evidence="7">DELLA protein</fullName>
    </recommendedName>
</protein>
<evidence type="ECO:0000256" key="4">
    <source>
        <dbReference type="ARBA" id="ARBA00023015"/>
    </source>
</evidence>